<gene>
    <name evidence="2" type="ORF">AIOL_003421</name>
</gene>
<dbReference type="OrthoDB" id="9795402at2"/>
<dbReference type="RefSeq" id="WP_049644053.1">
    <property type="nucleotide sequence ID" value="NZ_LFTY01000002.1"/>
</dbReference>
<dbReference type="GO" id="GO:0016787">
    <property type="term" value="F:hydrolase activity"/>
    <property type="evidence" value="ECO:0007669"/>
    <property type="project" value="UniProtKB-KW"/>
</dbReference>
<reference evidence="2 3" key="1">
    <citation type="submission" date="2015-06" db="EMBL/GenBank/DDBJ databases">
        <title>Draft genome sequence of an Alphaproteobacteria species associated to the Mediterranean sponge Oscarella lobularis.</title>
        <authorList>
            <person name="Jourda C."/>
            <person name="Santini S."/>
            <person name="Claverie J.-M."/>
        </authorList>
    </citation>
    <scope>NUCLEOTIDE SEQUENCE [LARGE SCALE GENOMIC DNA]</scope>
    <source>
        <strain evidence="2">IGS</strain>
    </source>
</reference>
<dbReference type="PANTHER" id="PTHR30399">
    <property type="entry name" value="UNCHARACTERIZED PROTEIN YGJP"/>
    <property type="match status" value="1"/>
</dbReference>
<sequence>MAHATLPGEPPIELILRRSARARRITLRVSALDGRVTLSVPKRVPDREALDFARQKEPWIRKHLAQQTAPQDVALGGHVMFEGRELPLVAAPGRSARVEGERMLVPMAAGMAAARVKAFLRLEAKTRLAGACAFYAKKLGVTHGKITLRDTRSRWGSCAASGNLMFSWRLVMAPPEVLDYVAAHEVAHLIEMNHSAAYWAVVASVFPNYQEQRDWLRVHGGRLHRYRFGD</sequence>
<dbReference type="EMBL" id="LFTY01000002">
    <property type="protein sequence ID" value="KMW58446.1"/>
    <property type="molecule type" value="Genomic_DNA"/>
</dbReference>
<dbReference type="PANTHER" id="PTHR30399:SF1">
    <property type="entry name" value="UTP PYROPHOSPHATASE"/>
    <property type="match status" value="1"/>
</dbReference>
<keyword evidence="2" id="KW-0378">Hydrolase</keyword>
<accession>A0A0J9E6Y9</accession>
<dbReference type="InterPro" id="IPR053136">
    <property type="entry name" value="UTP_pyrophosphatase-like"/>
</dbReference>
<feature type="domain" description="YgjP-like metallopeptidase" evidence="1">
    <location>
        <begin position="24"/>
        <end position="218"/>
    </location>
</feature>
<evidence type="ECO:0000259" key="1">
    <source>
        <dbReference type="Pfam" id="PF01863"/>
    </source>
</evidence>
<dbReference type="AlphaFoldDB" id="A0A0J9E6Y9"/>
<dbReference type="Gene3D" id="3.30.2010.10">
    <property type="entry name" value="Metalloproteases ('zincins'), catalytic domain"/>
    <property type="match status" value="1"/>
</dbReference>
<dbReference type="InterPro" id="IPR002725">
    <property type="entry name" value="YgjP-like_metallopeptidase"/>
</dbReference>
<proteinExistence type="predicted"/>
<dbReference type="Pfam" id="PF01863">
    <property type="entry name" value="YgjP-like"/>
    <property type="match status" value="1"/>
</dbReference>
<dbReference type="Proteomes" id="UP000037178">
    <property type="component" value="Unassembled WGS sequence"/>
</dbReference>
<evidence type="ECO:0000313" key="3">
    <source>
        <dbReference type="Proteomes" id="UP000037178"/>
    </source>
</evidence>
<protein>
    <submittedName>
        <fullName evidence="2">Putative metal-dependent hydrolase</fullName>
    </submittedName>
</protein>
<dbReference type="PATRIC" id="fig|1675527.3.peg.3578"/>
<name>A0A0J9E6Y9_9RHOB</name>
<dbReference type="STRING" id="1675527.AIOL_003421"/>
<organism evidence="2 3">
    <name type="scientific">Candidatus Rhodobacter oscarellae</name>
    <dbReference type="NCBI Taxonomy" id="1675527"/>
    <lineage>
        <taxon>Bacteria</taxon>
        <taxon>Pseudomonadati</taxon>
        <taxon>Pseudomonadota</taxon>
        <taxon>Alphaproteobacteria</taxon>
        <taxon>Rhodobacterales</taxon>
        <taxon>Rhodobacter group</taxon>
        <taxon>Rhodobacter</taxon>
    </lineage>
</organism>
<comment type="caution">
    <text evidence="2">The sequence shown here is derived from an EMBL/GenBank/DDBJ whole genome shotgun (WGS) entry which is preliminary data.</text>
</comment>
<dbReference type="CDD" id="cd07344">
    <property type="entry name" value="M48_yhfN_like"/>
    <property type="match status" value="1"/>
</dbReference>
<keyword evidence="3" id="KW-1185">Reference proteome</keyword>
<evidence type="ECO:0000313" key="2">
    <source>
        <dbReference type="EMBL" id="KMW58446.1"/>
    </source>
</evidence>